<comment type="catalytic activity">
    <reaction evidence="6">
        <text>5-carboxymethylaminomethyluridine(34) in tRNA(Leu) + S-adenosyl-L-methionine = 5-carboxymethylaminomethyl-2'-O-methyluridine(34) in tRNA(Leu) + S-adenosyl-L-homocysteine + H(+)</text>
        <dbReference type="Rhea" id="RHEA:43088"/>
        <dbReference type="Rhea" id="RHEA-COMP:10333"/>
        <dbReference type="Rhea" id="RHEA-COMP:10334"/>
        <dbReference type="ChEBI" id="CHEBI:15378"/>
        <dbReference type="ChEBI" id="CHEBI:57856"/>
        <dbReference type="ChEBI" id="CHEBI:59789"/>
        <dbReference type="ChEBI" id="CHEBI:74508"/>
        <dbReference type="ChEBI" id="CHEBI:74511"/>
        <dbReference type="EC" id="2.1.1.207"/>
    </reaction>
</comment>
<dbReference type="InterPro" id="IPR016914">
    <property type="entry name" value="TrmL"/>
</dbReference>
<feature type="binding site" evidence="6 7">
    <location>
        <position position="130"/>
    </location>
    <ligand>
        <name>S-adenosyl-L-methionine</name>
        <dbReference type="ChEBI" id="CHEBI:59789"/>
    </ligand>
</feature>
<evidence type="ECO:0000256" key="2">
    <source>
        <dbReference type="ARBA" id="ARBA00022603"/>
    </source>
</evidence>
<dbReference type="OrthoDB" id="9789043at2"/>
<accession>A0A269TLQ3</accession>
<keyword evidence="4 6" id="KW-0949">S-adenosyl-L-methionine</keyword>
<dbReference type="InterPro" id="IPR001537">
    <property type="entry name" value="SpoU_MeTrfase"/>
</dbReference>
<dbReference type="PIRSF" id="PIRSF029256">
    <property type="entry name" value="SpoU_TrmH_prd"/>
    <property type="match status" value="1"/>
</dbReference>
<dbReference type="InterPro" id="IPR029028">
    <property type="entry name" value="Alpha/beta_knot_MTases"/>
</dbReference>
<evidence type="ECO:0000256" key="6">
    <source>
        <dbReference type="HAMAP-Rule" id="MF_01885"/>
    </source>
</evidence>
<organism evidence="9 10">
    <name type="scientific">Mycoplasmopsis agassizii</name>
    <dbReference type="NCBI Taxonomy" id="33922"/>
    <lineage>
        <taxon>Bacteria</taxon>
        <taxon>Bacillati</taxon>
        <taxon>Mycoplasmatota</taxon>
        <taxon>Mycoplasmoidales</taxon>
        <taxon>Metamycoplasmataceae</taxon>
        <taxon>Mycoplasmopsis</taxon>
    </lineage>
</organism>
<keyword evidence="5 6" id="KW-0819">tRNA processing</keyword>
<dbReference type="Gene3D" id="3.40.1280.10">
    <property type="match status" value="1"/>
</dbReference>
<comment type="caution">
    <text evidence="9">The sequence shown here is derived from an EMBL/GenBank/DDBJ whole genome shotgun (WGS) entry which is preliminary data.</text>
</comment>
<evidence type="ECO:0000313" key="10">
    <source>
        <dbReference type="Proteomes" id="UP000216943"/>
    </source>
</evidence>
<dbReference type="GO" id="GO:0141102">
    <property type="term" value="F:tRNA (5-carboxymethylaminomethyluridine(34)-2'-O)-methyltransferase activity"/>
    <property type="evidence" value="ECO:0007669"/>
    <property type="project" value="RHEA"/>
</dbReference>
<feature type="binding site" evidence="6 7">
    <location>
        <position position="80"/>
    </location>
    <ligand>
        <name>S-adenosyl-L-methionine</name>
        <dbReference type="ChEBI" id="CHEBI:59789"/>
    </ligand>
</feature>
<dbReference type="RefSeq" id="WP_095334528.1">
    <property type="nucleotide sequence ID" value="NZ_NQNY01000002.1"/>
</dbReference>
<dbReference type="PANTHER" id="PTHR42971">
    <property type="entry name" value="TRNA (CYTIDINE(34)-2'-O)-METHYLTRANSFERASE"/>
    <property type="match status" value="1"/>
</dbReference>
<dbReference type="GO" id="GO:0005737">
    <property type="term" value="C:cytoplasm"/>
    <property type="evidence" value="ECO:0007669"/>
    <property type="project" value="UniProtKB-SubCell"/>
</dbReference>
<dbReference type="InterPro" id="IPR029026">
    <property type="entry name" value="tRNA_m1G_MTases_N"/>
</dbReference>
<evidence type="ECO:0000259" key="8">
    <source>
        <dbReference type="Pfam" id="PF00588"/>
    </source>
</evidence>
<feature type="domain" description="tRNA/rRNA methyltransferase SpoU type" evidence="8">
    <location>
        <begin position="3"/>
        <end position="149"/>
    </location>
</feature>
<dbReference type="AlphaFoldDB" id="A0A269TLQ3"/>
<dbReference type="Pfam" id="PF00588">
    <property type="entry name" value="SpoU_methylase"/>
    <property type="match status" value="1"/>
</dbReference>
<dbReference type="SUPFAM" id="SSF75217">
    <property type="entry name" value="alpha/beta knot"/>
    <property type="match status" value="1"/>
</dbReference>
<comment type="similarity">
    <text evidence="6">Belongs to the class IV-like SAM-binding methyltransferase superfamily. RNA methyltransferase TrmH family. TrmL subfamily.</text>
</comment>
<evidence type="ECO:0000256" key="4">
    <source>
        <dbReference type="ARBA" id="ARBA00022691"/>
    </source>
</evidence>
<sequence>MNLHVVFYQPEIPGNTGNMMRNSLASEATFHIIKPISFDLDHPKMKRYAVNYERENIKLEVHESYQDFVQKYGKKRVFYISRYGLKTYSDVDFKSEAKINGDEVWIMFGTESTGIPMKILKDNLETTLRIPMSPKARSLNLSNSATIVIWEILRQFNFENLSKYEVQKGKDWITEFDK</sequence>
<reference evidence="10" key="1">
    <citation type="submission" date="2017-08" db="EMBL/GenBank/DDBJ databases">
        <authorList>
            <person name="Alvarez-Ponce D."/>
            <person name="Weitzman C.L."/>
            <person name="Tillett R.L."/>
            <person name="Sandmeier F.C."/>
            <person name="Tracy C.R."/>
        </authorList>
    </citation>
    <scope>NUCLEOTIDE SEQUENCE [LARGE SCALE GENOMIC DNA]</scope>
    <source>
        <strain evidence="10">723</strain>
    </source>
</reference>
<evidence type="ECO:0000256" key="1">
    <source>
        <dbReference type="ARBA" id="ARBA00022490"/>
    </source>
</evidence>
<dbReference type="GO" id="GO:0141098">
    <property type="term" value="F:tRNA (cytidine(34)-2'-O)-methyltransferase activity"/>
    <property type="evidence" value="ECO:0007669"/>
    <property type="project" value="RHEA"/>
</dbReference>
<feature type="binding site" evidence="6 7">
    <location>
        <position position="138"/>
    </location>
    <ligand>
        <name>S-adenosyl-L-methionine</name>
        <dbReference type="ChEBI" id="CHEBI:59789"/>
    </ligand>
</feature>
<dbReference type="EMBL" id="NQNY01000002">
    <property type="protein sequence ID" value="PAK21695.1"/>
    <property type="molecule type" value="Genomic_DNA"/>
</dbReference>
<evidence type="ECO:0000256" key="3">
    <source>
        <dbReference type="ARBA" id="ARBA00022679"/>
    </source>
</evidence>
<feature type="binding site" evidence="6 7">
    <location>
        <position position="109"/>
    </location>
    <ligand>
        <name>S-adenosyl-L-methionine</name>
        <dbReference type="ChEBI" id="CHEBI:59789"/>
    </ligand>
</feature>
<evidence type="ECO:0000256" key="5">
    <source>
        <dbReference type="ARBA" id="ARBA00022694"/>
    </source>
</evidence>
<name>A0A269TLQ3_9BACT</name>
<dbReference type="HAMAP" id="MF_01885">
    <property type="entry name" value="tRNA_methyltr_TrmL"/>
    <property type="match status" value="1"/>
</dbReference>
<dbReference type="Proteomes" id="UP000216943">
    <property type="component" value="Unassembled WGS sequence"/>
</dbReference>
<dbReference type="EC" id="2.1.1.207" evidence="6"/>
<protein>
    <recommendedName>
        <fullName evidence="6">Putative tRNA (cytidine(34)-2'-O)-methyltransferase</fullName>
        <ecNumber evidence="6">2.1.1.207</ecNumber>
    </recommendedName>
    <alternativeName>
        <fullName evidence="6">tRNA (cytidine/uridine-2'-O-)-methyltransferase</fullName>
    </alternativeName>
</protein>
<proteinExistence type="inferred from homology"/>
<comment type="catalytic activity">
    <reaction evidence="6">
        <text>cytidine(34) in tRNA + S-adenosyl-L-methionine = 2'-O-methylcytidine(34) in tRNA + S-adenosyl-L-homocysteine + H(+)</text>
        <dbReference type="Rhea" id="RHEA:43084"/>
        <dbReference type="Rhea" id="RHEA-COMP:10331"/>
        <dbReference type="Rhea" id="RHEA-COMP:10332"/>
        <dbReference type="ChEBI" id="CHEBI:15378"/>
        <dbReference type="ChEBI" id="CHEBI:57856"/>
        <dbReference type="ChEBI" id="CHEBI:59789"/>
        <dbReference type="ChEBI" id="CHEBI:74495"/>
        <dbReference type="ChEBI" id="CHEBI:82748"/>
        <dbReference type="EC" id="2.1.1.207"/>
    </reaction>
</comment>
<dbReference type="GO" id="GO:0003723">
    <property type="term" value="F:RNA binding"/>
    <property type="evidence" value="ECO:0007669"/>
    <property type="project" value="InterPro"/>
</dbReference>
<keyword evidence="2 6" id="KW-0489">Methyltransferase</keyword>
<comment type="subcellular location">
    <subcellularLocation>
        <location evidence="6">Cytoplasm</location>
    </subcellularLocation>
</comment>
<comment type="function">
    <text evidence="6">Could methylate the ribose at the nucleotide 34 wobble position in tRNA.</text>
</comment>
<dbReference type="CDD" id="cd18094">
    <property type="entry name" value="SpoU-like_TrmL"/>
    <property type="match status" value="1"/>
</dbReference>
<gene>
    <name evidence="9" type="ORF">CJJ23_00985</name>
</gene>
<evidence type="ECO:0000256" key="7">
    <source>
        <dbReference type="PIRSR" id="PIRSR029256-1"/>
    </source>
</evidence>
<dbReference type="GO" id="GO:0002130">
    <property type="term" value="P:wobble position ribose methylation"/>
    <property type="evidence" value="ECO:0007669"/>
    <property type="project" value="TreeGrafter"/>
</dbReference>
<evidence type="ECO:0000313" key="9">
    <source>
        <dbReference type="EMBL" id="PAK21695.1"/>
    </source>
</evidence>
<keyword evidence="3 6" id="KW-0808">Transferase</keyword>
<dbReference type="PANTHER" id="PTHR42971:SF1">
    <property type="entry name" value="TRNA (CYTIDINE(34)-2'-O)-METHYLTRANSFERASE"/>
    <property type="match status" value="1"/>
</dbReference>
<keyword evidence="1 6" id="KW-0963">Cytoplasm</keyword>